<evidence type="ECO:0000256" key="1">
    <source>
        <dbReference type="SAM" id="Phobius"/>
    </source>
</evidence>
<feature type="transmembrane region" description="Helical" evidence="1">
    <location>
        <begin position="7"/>
        <end position="25"/>
    </location>
</feature>
<keyword evidence="1" id="KW-1133">Transmembrane helix</keyword>
<proteinExistence type="predicted"/>
<comment type="caution">
    <text evidence="2">The sequence shown here is derived from an EMBL/GenBank/DDBJ whole genome shotgun (WGS) entry which is preliminary data.</text>
</comment>
<name>A0ABW7LIQ0_9RHOB</name>
<dbReference type="Proteomes" id="UP001609376">
    <property type="component" value="Unassembled WGS sequence"/>
</dbReference>
<evidence type="ECO:0000313" key="3">
    <source>
        <dbReference type="Proteomes" id="UP001609376"/>
    </source>
</evidence>
<keyword evidence="1" id="KW-0812">Transmembrane</keyword>
<gene>
    <name evidence="2" type="ORF">ACHFJ0_05025</name>
</gene>
<evidence type="ECO:0000313" key="2">
    <source>
        <dbReference type="EMBL" id="MFH5773593.1"/>
    </source>
</evidence>
<dbReference type="PROSITE" id="PS51257">
    <property type="entry name" value="PROKAR_LIPOPROTEIN"/>
    <property type="match status" value="1"/>
</dbReference>
<dbReference type="EMBL" id="JBIMPR010000003">
    <property type="protein sequence ID" value="MFH5773593.1"/>
    <property type="molecule type" value="Genomic_DNA"/>
</dbReference>
<keyword evidence="1" id="KW-0472">Membrane</keyword>
<dbReference type="RefSeq" id="WP_395132451.1">
    <property type="nucleotide sequence ID" value="NZ_JBIMPR010000003.1"/>
</dbReference>
<protein>
    <submittedName>
        <fullName evidence="2">Uncharacterized protein</fullName>
    </submittedName>
</protein>
<reference evidence="2 3" key="1">
    <citation type="submission" date="2024-10" db="EMBL/GenBank/DDBJ databases">
        <title>Paracoccus drimophilus sp. nov., a novel bacterium from corn roots in Hunan.</title>
        <authorList>
            <person name="Li X."/>
        </authorList>
    </citation>
    <scope>NUCLEOTIDE SEQUENCE [LARGE SCALE GENOMIC DNA]</scope>
    <source>
        <strain evidence="2 3">NGMCC 1.201697</strain>
    </source>
</reference>
<keyword evidence="3" id="KW-1185">Reference proteome</keyword>
<accession>A0ABW7LIQ0</accession>
<organism evidence="2 3">
    <name type="scientific">Paracoccus broussonetiae subsp. drimophilus</name>
    <dbReference type="NCBI Taxonomy" id="3373869"/>
    <lineage>
        <taxon>Bacteria</taxon>
        <taxon>Pseudomonadati</taxon>
        <taxon>Pseudomonadota</taxon>
        <taxon>Alphaproteobacteria</taxon>
        <taxon>Rhodobacterales</taxon>
        <taxon>Paracoccaceae</taxon>
        <taxon>Paracoccus</taxon>
        <taxon>Paracoccus broussonetiae</taxon>
    </lineage>
</organism>
<sequence length="109" mass="12435">MHKALQALIAVTCLVVIACGGWWLYDRNQLRELQNRAVERQQILAKARQDALAAGGEKRRKYEIESCRYDLAEREKGNMLLFVERAKNGDIMAEVRKCEALVNSSKPSE</sequence>